<reference evidence="2" key="1">
    <citation type="submission" date="2017-02" db="UniProtKB">
        <authorList>
            <consortium name="WormBaseParasite"/>
        </authorList>
    </citation>
    <scope>IDENTIFICATION</scope>
</reference>
<dbReference type="InterPro" id="IPR004951">
    <property type="entry name" value="DUF268_CAE_spp"/>
</dbReference>
<keyword evidence="1" id="KW-1185">Reference proteome</keyword>
<evidence type="ECO:0000313" key="2">
    <source>
        <dbReference type="WBParaSite" id="SMUV_0000193301-mRNA-1"/>
    </source>
</evidence>
<protein>
    <submittedName>
        <fullName evidence="2">Methyltransferase</fullName>
    </submittedName>
</protein>
<organism evidence="1 2">
    <name type="scientific">Syphacia muris</name>
    <dbReference type="NCBI Taxonomy" id="451379"/>
    <lineage>
        <taxon>Eukaryota</taxon>
        <taxon>Metazoa</taxon>
        <taxon>Ecdysozoa</taxon>
        <taxon>Nematoda</taxon>
        <taxon>Chromadorea</taxon>
        <taxon>Rhabditida</taxon>
        <taxon>Spirurina</taxon>
        <taxon>Oxyuridomorpha</taxon>
        <taxon>Oxyuroidea</taxon>
        <taxon>Oxyuridae</taxon>
        <taxon>Syphacia</taxon>
    </lineage>
</organism>
<sequence length="150" mass="16824">MKNYPLNGTMGMVIGSLSPWVEVITQEYKKIISKHPKIGYLHPIELLAILFKNFRYQGQFGFVASFSSIEHSGLGRYGDALDPIGDFRELQKVRCLLKDGGYAFIGIPSGADGIMFNAHRIYGRARLPLLFDGKLISLFNRSVKIAYFAC</sequence>
<accession>A0A0N5ACQ4</accession>
<dbReference type="AlphaFoldDB" id="A0A0N5ACQ4"/>
<name>A0A0N5ACQ4_9BILA</name>
<dbReference type="Proteomes" id="UP000046393">
    <property type="component" value="Unplaced"/>
</dbReference>
<evidence type="ECO:0000313" key="1">
    <source>
        <dbReference type="Proteomes" id="UP000046393"/>
    </source>
</evidence>
<dbReference type="Pfam" id="PF03269">
    <property type="entry name" value="DUF268"/>
    <property type="match status" value="1"/>
</dbReference>
<proteinExistence type="predicted"/>
<dbReference type="WBParaSite" id="SMUV_0000193301-mRNA-1">
    <property type="protein sequence ID" value="SMUV_0000193301-mRNA-1"/>
    <property type="gene ID" value="SMUV_0000193301"/>
</dbReference>